<evidence type="ECO:0000313" key="4">
    <source>
        <dbReference type="Proteomes" id="UP000799536"/>
    </source>
</evidence>
<gene>
    <name evidence="3" type="ORF">GQ43DRAFT_377600</name>
</gene>
<proteinExistence type="predicted"/>
<evidence type="ECO:0000313" key="3">
    <source>
        <dbReference type="EMBL" id="KAF2198880.1"/>
    </source>
</evidence>
<organism evidence="3 4">
    <name type="scientific">Delitschia confertaspora ATCC 74209</name>
    <dbReference type="NCBI Taxonomy" id="1513339"/>
    <lineage>
        <taxon>Eukaryota</taxon>
        <taxon>Fungi</taxon>
        <taxon>Dikarya</taxon>
        <taxon>Ascomycota</taxon>
        <taxon>Pezizomycotina</taxon>
        <taxon>Dothideomycetes</taxon>
        <taxon>Pleosporomycetidae</taxon>
        <taxon>Pleosporales</taxon>
        <taxon>Delitschiaceae</taxon>
        <taxon>Delitschia</taxon>
    </lineage>
</organism>
<dbReference type="InterPro" id="IPR018834">
    <property type="entry name" value="DNA/RNA-bd_Est1-type"/>
</dbReference>
<dbReference type="InterPro" id="IPR011990">
    <property type="entry name" value="TPR-like_helical_dom_sf"/>
</dbReference>
<dbReference type="GO" id="GO:0000184">
    <property type="term" value="P:nuclear-transcribed mRNA catabolic process, nonsense-mediated decay"/>
    <property type="evidence" value="ECO:0007669"/>
    <property type="project" value="TreeGrafter"/>
</dbReference>
<feature type="compositionally biased region" description="Polar residues" evidence="1">
    <location>
        <begin position="208"/>
        <end position="219"/>
    </location>
</feature>
<feature type="region of interest" description="Disordered" evidence="1">
    <location>
        <begin position="83"/>
        <end position="147"/>
    </location>
</feature>
<feature type="compositionally biased region" description="Polar residues" evidence="1">
    <location>
        <begin position="170"/>
        <end position="196"/>
    </location>
</feature>
<name>A0A9P4JGP7_9PLEO</name>
<evidence type="ECO:0000259" key="2">
    <source>
        <dbReference type="Pfam" id="PF10373"/>
    </source>
</evidence>
<feature type="domain" description="DNA/RNA-binding" evidence="2">
    <location>
        <begin position="449"/>
        <end position="747"/>
    </location>
</feature>
<feature type="compositionally biased region" description="Low complexity" evidence="1">
    <location>
        <begin position="607"/>
        <end position="623"/>
    </location>
</feature>
<sequence length="815" mass="90831">MTDKHAGYANQLRLQAKTVERPTTLFCPYCPQGRMFQSENQLWDHAALEHVSAISALGESTEARAVLREEGLCRAKAQAGHFSNATAGGGSTLDLTPLSLLESPKESSPPLDPRPRSGKKRPAASDLHPAAVRQDPTRRSKAVGPIKIADTDYSGDLHYSFAPEVRRPKSSNPRLYGTNQDAKGLSSSYLRSTPNHSSEDWSVEANKSMFQKNPHSASLHSPMPRKPAKRAGQASPPRHSLAPKAPSGTQQLRQPGVIEVQRSDSRHPDLLLQPESRPISQEQLASEVKSIYAGLTMVEAKCIHVDRAQASAVQECGTNPVSKLANDHWQALIALHRTLLHEHHDFFLASQHPSASPALRRLASKYSMPARMWKHGIFSFLELLRRHLPASLDYMLAFIYLAYQMMALLYETVPAFEDTWIECLGDLGRYRMAIEDEDVRDREIWAGVARSWYSKAADKNPCVGRLYHHLAILARPNALQQLYYYARSLTCVKPFASARESILTLLDPILGRVPNMYSHALPIDTNFIQAHGILFEKLPQNQFQETVAAFQSQLDNYIGRVTAKWKEQGVYIAVTNIAGLFDYGSNSSVLRQLFELHAKQTGGVAASSRSSSPSDGELSRSPSPVDASSGRFISEAEVPSKLEELTSHPTFSAARHFAFSTLQLVLRRVGDKNVLPHVHVLLSFLSSIASVPYVSPLVTQAPWSELVAFLNILLKSETREKITPSPLFPGQKQNDTRPLPEDYLIRGQIWSQWYFPDNWFDGEHDEEERSLELASTVKSRIERIIRLGCHVSKLGHWISYDQDSCTFSVASSGNL</sequence>
<dbReference type="EMBL" id="ML994111">
    <property type="protein sequence ID" value="KAF2198880.1"/>
    <property type="molecule type" value="Genomic_DNA"/>
</dbReference>
<feature type="region of interest" description="Disordered" evidence="1">
    <location>
        <begin position="159"/>
        <end position="254"/>
    </location>
</feature>
<keyword evidence="4" id="KW-1185">Reference proteome</keyword>
<protein>
    <recommendedName>
        <fullName evidence="2">DNA/RNA-binding domain-containing protein</fullName>
    </recommendedName>
</protein>
<dbReference type="OrthoDB" id="2017974at2759"/>
<dbReference type="PANTHER" id="PTHR15696:SF0">
    <property type="entry name" value="TELOMERASE-BINDING PROTEIN EST1A"/>
    <property type="match status" value="1"/>
</dbReference>
<dbReference type="SUPFAM" id="SSF48452">
    <property type="entry name" value="TPR-like"/>
    <property type="match status" value="1"/>
</dbReference>
<dbReference type="FunFam" id="1.25.40.10:FF:000202">
    <property type="entry name" value="Unplaced genomic scaffold supercont1.7, whole genome shotgun sequence"/>
    <property type="match status" value="1"/>
</dbReference>
<dbReference type="GO" id="GO:0070034">
    <property type="term" value="F:telomerase RNA binding"/>
    <property type="evidence" value="ECO:0007669"/>
    <property type="project" value="TreeGrafter"/>
</dbReference>
<dbReference type="Gene3D" id="1.25.40.10">
    <property type="entry name" value="Tetratricopeptide repeat domain"/>
    <property type="match status" value="1"/>
</dbReference>
<dbReference type="Proteomes" id="UP000799536">
    <property type="component" value="Unassembled WGS sequence"/>
</dbReference>
<reference evidence="3" key="1">
    <citation type="journal article" date="2020" name="Stud. Mycol.">
        <title>101 Dothideomycetes genomes: a test case for predicting lifestyles and emergence of pathogens.</title>
        <authorList>
            <person name="Haridas S."/>
            <person name="Albert R."/>
            <person name="Binder M."/>
            <person name="Bloem J."/>
            <person name="Labutti K."/>
            <person name="Salamov A."/>
            <person name="Andreopoulos B."/>
            <person name="Baker S."/>
            <person name="Barry K."/>
            <person name="Bills G."/>
            <person name="Bluhm B."/>
            <person name="Cannon C."/>
            <person name="Castanera R."/>
            <person name="Culley D."/>
            <person name="Daum C."/>
            <person name="Ezra D."/>
            <person name="Gonzalez J."/>
            <person name="Henrissat B."/>
            <person name="Kuo A."/>
            <person name="Liang C."/>
            <person name="Lipzen A."/>
            <person name="Lutzoni F."/>
            <person name="Magnuson J."/>
            <person name="Mondo S."/>
            <person name="Nolan M."/>
            <person name="Ohm R."/>
            <person name="Pangilinan J."/>
            <person name="Park H.-J."/>
            <person name="Ramirez L."/>
            <person name="Alfaro M."/>
            <person name="Sun H."/>
            <person name="Tritt A."/>
            <person name="Yoshinaga Y."/>
            <person name="Zwiers L.-H."/>
            <person name="Turgeon B."/>
            <person name="Goodwin S."/>
            <person name="Spatafora J."/>
            <person name="Crous P."/>
            <person name="Grigoriev I."/>
        </authorList>
    </citation>
    <scope>NUCLEOTIDE SEQUENCE</scope>
    <source>
        <strain evidence="3">ATCC 74209</strain>
    </source>
</reference>
<dbReference type="GO" id="GO:0042162">
    <property type="term" value="F:telomeric DNA binding"/>
    <property type="evidence" value="ECO:0007669"/>
    <property type="project" value="TreeGrafter"/>
</dbReference>
<feature type="compositionally biased region" description="Low complexity" evidence="1">
    <location>
        <begin position="97"/>
        <end position="109"/>
    </location>
</feature>
<accession>A0A9P4JGP7</accession>
<dbReference type="GO" id="GO:0005697">
    <property type="term" value="C:telomerase holoenzyme complex"/>
    <property type="evidence" value="ECO:0007669"/>
    <property type="project" value="TreeGrafter"/>
</dbReference>
<dbReference type="InterPro" id="IPR045153">
    <property type="entry name" value="Est1/Ebs1-like"/>
</dbReference>
<feature type="region of interest" description="Disordered" evidence="1">
    <location>
        <begin position="605"/>
        <end position="629"/>
    </location>
</feature>
<dbReference type="AlphaFoldDB" id="A0A9P4JGP7"/>
<comment type="caution">
    <text evidence="3">The sequence shown here is derived from an EMBL/GenBank/DDBJ whole genome shotgun (WGS) entry which is preliminary data.</text>
</comment>
<dbReference type="Pfam" id="PF10373">
    <property type="entry name" value="EST1_DNA_bind"/>
    <property type="match status" value="1"/>
</dbReference>
<evidence type="ECO:0000256" key="1">
    <source>
        <dbReference type="SAM" id="MobiDB-lite"/>
    </source>
</evidence>
<dbReference type="PANTHER" id="PTHR15696">
    <property type="entry name" value="SMG-7 SUPPRESSOR WITH MORPHOLOGICAL EFFECT ON GENITALIA PROTEIN 7"/>
    <property type="match status" value="1"/>
</dbReference>